<accession>A0A2V2F954</accession>
<dbReference type="NCBIfam" id="NF003361">
    <property type="entry name" value="PRK04435.1"/>
    <property type="match status" value="1"/>
</dbReference>
<dbReference type="InterPro" id="IPR002912">
    <property type="entry name" value="ACT_dom"/>
</dbReference>
<evidence type="ECO:0000313" key="3">
    <source>
        <dbReference type="EMBL" id="MDY5169103.1"/>
    </source>
</evidence>
<dbReference type="RefSeq" id="WP_022938839.1">
    <property type="nucleotide sequence ID" value="NZ_BAABZA010000002.1"/>
</dbReference>
<dbReference type="EMBL" id="JALDAW010000022">
    <property type="protein sequence ID" value="MDY5169103.1"/>
    <property type="molecule type" value="Genomic_DNA"/>
</dbReference>
<dbReference type="InterPro" id="IPR045865">
    <property type="entry name" value="ACT-like_dom_sf"/>
</dbReference>
<dbReference type="Gene3D" id="3.30.70.260">
    <property type="match status" value="1"/>
</dbReference>
<dbReference type="OrthoDB" id="9788773at2"/>
<reference evidence="4 5" key="1">
    <citation type="submission" date="2018-05" db="EMBL/GenBank/DDBJ databases">
        <title>Genomic Encyclopedia of Type Strains, Phase IV (KMG-IV): sequencing the most valuable type-strain genomes for metagenomic binning, comparative biology and taxonomic classification.</title>
        <authorList>
            <person name="Goeker M."/>
        </authorList>
    </citation>
    <scope>NUCLEOTIDE SEQUENCE [LARGE SCALE GENOMIC DNA]</scope>
    <source>
        <strain evidence="4 5">JC118</strain>
    </source>
</reference>
<gene>
    <name evidence="4" type="ORF">DES51_10210</name>
    <name evidence="3" type="ORF">MQE39_13365</name>
</gene>
<dbReference type="PROSITE" id="PS51671">
    <property type="entry name" value="ACT"/>
    <property type="match status" value="1"/>
</dbReference>
<dbReference type="HAMAP" id="MF_00707">
    <property type="entry name" value="UPF0735"/>
    <property type="match status" value="1"/>
</dbReference>
<dbReference type="InterPro" id="IPR008310">
    <property type="entry name" value="UPF0735_ACT_dom-cont"/>
</dbReference>
<dbReference type="AlphaFoldDB" id="A0A2V2F954"/>
<feature type="domain" description="ACT" evidence="2">
    <location>
        <begin position="69"/>
        <end position="145"/>
    </location>
</feature>
<proteinExistence type="inferred from homology"/>
<dbReference type="STRING" id="1034346.GCA_000313565_02552"/>
<protein>
    <recommendedName>
        <fullName evidence="1">UPF0735 ACT domain-containing protein DES51_10210</fullName>
    </recommendedName>
</protein>
<evidence type="ECO:0000313" key="6">
    <source>
        <dbReference type="Proteomes" id="UP001276902"/>
    </source>
</evidence>
<evidence type="ECO:0000313" key="5">
    <source>
        <dbReference type="Proteomes" id="UP000247612"/>
    </source>
</evidence>
<dbReference type="Pfam" id="PF13291">
    <property type="entry name" value="ACT_4"/>
    <property type="match status" value="1"/>
</dbReference>
<organism evidence="3 6">
    <name type="scientific">Dielma fastidiosa</name>
    <dbReference type="NCBI Taxonomy" id="1034346"/>
    <lineage>
        <taxon>Bacteria</taxon>
        <taxon>Bacillati</taxon>
        <taxon>Bacillota</taxon>
        <taxon>Erysipelotrichia</taxon>
        <taxon>Erysipelotrichales</taxon>
        <taxon>Erysipelotrichaceae</taxon>
        <taxon>Dielma</taxon>
    </lineage>
</organism>
<dbReference type="GeneID" id="94441119"/>
<evidence type="ECO:0000256" key="1">
    <source>
        <dbReference type="HAMAP-Rule" id="MF_00707"/>
    </source>
</evidence>
<reference evidence="3" key="2">
    <citation type="submission" date="2022-03" db="EMBL/GenBank/DDBJ databases">
        <title>First case of bacteraemia caused by Dielma fastidiosa in a patient hospitalised with diverticulitis.</title>
        <authorList>
            <person name="Forman-Ankjaer B."/>
            <person name="Hvid-Jensen F."/>
            <person name="Kobel C.M."/>
            <person name="Greve T."/>
        </authorList>
    </citation>
    <scope>NUCLEOTIDE SEQUENCE</scope>
    <source>
        <strain evidence="3">AUH_DF_2021</strain>
    </source>
</reference>
<sequence>MLENFLIVNKEILPDYYEKVVEARNMINEGRVKGISEAVKQVGISRSTYYKYKDYIFAPGENTSGRKAVISLMLNHEKGILSEVLNQLSNMNANILTITQSLPINRKASVVLSLDISDIAASIEEIIAALAAIHGVSNAKLVSIE</sequence>
<name>A0A2V2F954_9FIRM</name>
<comment type="caution">
    <text evidence="3">The sequence shown here is derived from an EMBL/GenBank/DDBJ whole genome shotgun (WGS) entry which is preliminary data.</text>
</comment>
<dbReference type="Proteomes" id="UP000247612">
    <property type="component" value="Unassembled WGS sequence"/>
</dbReference>
<dbReference type="Proteomes" id="UP001276902">
    <property type="component" value="Unassembled WGS sequence"/>
</dbReference>
<comment type="similarity">
    <text evidence="1">Belongs to the UPF0735 family.</text>
</comment>
<evidence type="ECO:0000259" key="2">
    <source>
        <dbReference type="PROSITE" id="PS51671"/>
    </source>
</evidence>
<dbReference type="SUPFAM" id="SSF55021">
    <property type="entry name" value="ACT-like"/>
    <property type="match status" value="1"/>
</dbReference>
<evidence type="ECO:0000313" key="4">
    <source>
        <dbReference type="EMBL" id="PXX80892.1"/>
    </source>
</evidence>
<keyword evidence="5" id="KW-1185">Reference proteome</keyword>
<dbReference type="PIRSF" id="PIRSF025624">
    <property type="entry name" value="ACT_PheB"/>
    <property type="match status" value="1"/>
</dbReference>
<dbReference type="EMBL" id="QJKH01000002">
    <property type="protein sequence ID" value="PXX80892.1"/>
    <property type="molecule type" value="Genomic_DNA"/>
</dbReference>